<evidence type="ECO:0000313" key="6">
    <source>
        <dbReference type="EMBL" id="SVD69757.1"/>
    </source>
</evidence>
<dbReference type="GO" id="GO:0016836">
    <property type="term" value="F:hydro-lyase activity"/>
    <property type="evidence" value="ECO:0007669"/>
    <property type="project" value="TreeGrafter"/>
</dbReference>
<dbReference type="InterPro" id="IPR013341">
    <property type="entry name" value="Mandelate_racemase_N_dom"/>
</dbReference>
<evidence type="ECO:0000256" key="3">
    <source>
        <dbReference type="ARBA" id="ARBA00022842"/>
    </source>
</evidence>
<protein>
    <recommendedName>
        <fullName evidence="7">Mandelate racemase/muconate lactonizing enzyme N-terminal domain-containing protein</fullName>
    </recommendedName>
</protein>
<evidence type="ECO:0000259" key="4">
    <source>
        <dbReference type="Pfam" id="PF02746"/>
    </source>
</evidence>
<reference evidence="6" key="1">
    <citation type="submission" date="2018-05" db="EMBL/GenBank/DDBJ databases">
        <authorList>
            <person name="Lanie J.A."/>
            <person name="Ng W.-L."/>
            <person name="Kazmierczak K.M."/>
            <person name="Andrzejewski T.M."/>
            <person name="Davidsen T.M."/>
            <person name="Wayne K.J."/>
            <person name="Tettelin H."/>
            <person name="Glass J.I."/>
            <person name="Rusch D."/>
            <person name="Podicherti R."/>
            <person name="Tsui H.-C.T."/>
            <person name="Winkler M.E."/>
        </authorList>
    </citation>
    <scope>NUCLEOTIDE SEQUENCE</scope>
</reference>
<dbReference type="InterPro" id="IPR029065">
    <property type="entry name" value="Enolase_C-like"/>
</dbReference>
<dbReference type="PANTHER" id="PTHR13794:SF58">
    <property type="entry name" value="MITOCHONDRIAL ENOLASE SUPERFAMILY MEMBER 1"/>
    <property type="match status" value="1"/>
</dbReference>
<feature type="domain" description="Enolase C-terminal" evidence="5">
    <location>
        <begin position="64"/>
        <end position="142"/>
    </location>
</feature>
<evidence type="ECO:0000256" key="1">
    <source>
        <dbReference type="ARBA" id="ARBA00001946"/>
    </source>
</evidence>
<keyword evidence="2" id="KW-0479">Metal-binding</keyword>
<dbReference type="GO" id="GO:0016052">
    <property type="term" value="P:carbohydrate catabolic process"/>
    <property type="evidence" value="ECO:0007669"/>
    <property type="project" value="TreeGrafter"/>
</dbReference>
<dbReference type="AlphaFoldDB" id="A0A382XF03"/>
<dbReference type="GO" id="GO:0000287">
    <property type="term" value="F:magnesium ion binding"/>
    <property type="evidence" value="ECO:0007669"/>
    <property type="project" value="TreeGrafter"/>
</dbReference>
<organism evidence="6">
    <name type="scientific">marine metagenome</name>
    <dbReference type="NCBI Taxonomy" id="408172"/>
    <lineage>
        <taxon>unclassified sequences</taxon>
        <taxon>metagenomes</taxon>
        <taxon>ecological metagenomes</taxon>
    </lineage>
</organism>
<keyword evidence="3" id="KW-0460">Magnesium</keyword>
<sequence length="142" mass="15785">MLRLNRHGRSGIFMTGLSPLDCALWDLKGKAWGQPIWRLLGGPTRDSVPVYASMLGQSIEPEAAAAKASEYQAKGYTAQKWFFRYGPAQGAEGFANNMAMATALRTAVGPQYKLMFDAFMGWDRNYATKMVQALQPLDPTWM</sequence>
<dbReference type="Pfam" id="PF02746">
    <property type="entry name" value="MR_MLE_N"/>
    <property type="match status" value="1"/>
</dbReference>
<dbReference type="InterPro" id="IPR046945">
    <property type="entry name" value="RHMD-like"/>
</dbReference>
<dbReference type="InterPro" id="IPR036849">
    <property type="entry name" value="Enolase-like_C_sf"/>
</dbReference>
<evidence type="ECO:0000259" key="5">
    <source>
        <dbReference type="Pfam" id="PF13378"/>
    </source>
</evidence>
<evidence type="ECO:0000256" key="2">
    <source>
        <dbReference type="ARBA" id="ARBA00022723"/>
    </source>
</evidence>
<dbReference type="EMBL" id="UINC01167314">
    <property type="protein sequence ID" value="SVD69757.1"/>
    <property type="molecule type" value="Genomic_DNA"/>
</dbReference>
<comment type="cofactor">
    <cofactor evidence="1">
        <name>Mg(2+)</name>
        <dbReference type="ChEBI" id="CHEBI:18420"/>
    </cofactor>
</comment>
<gene>
    <name evidence="6" type="ORF">METZ01_LOCUS422611</name>
</gene>
<dbReference type="SUPFAM" id="SSF51604">
    <property type="entry name" value="Enolase C-terminal domain-like"/>
    <property type="match status" value="1"/>
</dbReference>
<dbReference type="SUPFAM" id="SSF54826">
    <property type="entry name" value="Enolase N-terminal domain-like"/>
    <property type="match status" value="1"/>
</dbReference>
<feature type="non-terminal residue" evidence="6">
    <location>
        <position position="142"/>
    </location>
</feature>
<evidence type="ECO:0008006" key="7">
    <source>
        <dbReference type="Google" id="ProtNLM"/>
    </source>
</evidence>
<dbReference type="Pfam" id="PF13378">
    <property type="entry name" value="MR_MLE_C"/>
    <property type="match status" value="1"/>
</dbReference>
<dbReference type="PANTHER" id="PTHR13794">
    <property type="entry name" value="ENOLASE SUPERFAMILY, MANDELATE RACEMASE"/>
    <property type="match status" value="1"/>
</dbReference>
<accession>A0A382XF03</accession>
<name>A0A382XF03_9ZZZZ</name>
<dbReference type="Gene3D" id="3.20.20.120">
    <property type="entry name" value="Enolase-like C-terminal domain"/>
    <property type="match status" value="1"/>
</dbReference>
<dbReference type="Gene3D" id="3.30.390.10">
    <property type="entry name" value="Enolase-like, N-terminal domain"/>
    <property type="match status" value="1"/>
</dbReference>
<feature type="domain" description="Mandelate racemase/muconate lactonizing enzyme N-terminal" evidence="4">
    <location>
        <begin position="15"/>
        <end position="41"/>
    </location>
</feature>
<dbReference type="InterPro" id="IPR029017">
    <property type="entry name" value="Enolase-like_N"/>
</dbReference>
<proteinExistence type="predicted"/>